<dbReference type="EMBL" id="KC811120">
    <property type="protein sequence ID" value="AGQ19034.1"/>
    <property type="molecule type" value="Genomic_DNA"/>
</dbReference>
<evidence type="ECO:0000313" key="2">
    <source>
        <dbReference type="EMBL" id="AGQ19034.1"/>
    </source>
</evidence>
<reference evidence="2" key="1">
    <citation type="journal article" date="2013" name="Sci. Rep.">
        <title>Metagenomics uncovers a new group of low GC and ultra-small marine Actinobacteria.</title>
        <authorList>
            <person name="Ghai R."/>
            <person name="Mizuno C.M."/>
            <person name="Picazo A."/>
            <person name="Camacho A."/>
            <person name="Rodriguez-Valera F."/>
        </authorList>
    </citation>
    <scope>NUCLEOTIDE SEQUENCE</scope>
</reference>
<keyword evidence="1" id="KW-1133">Transmembrane helix</keyword>
<feature type="transmembrane region" description="Helical" evidence="1">
    <location>
        <begin position="130"/>
        <end position="150"/>
    </location>
</feature>
<evidence type="ECO:0000256" key="1">
    <source>
        <dbReference type="SAM" id="Phobius"/>
    </source>
</evidence>
<sequence>MKKFFTQPIGDLARQNALTFLVINVVFIGVEFSGSTALDAVDDLLNFFWGFTLVSIIIAGYYLAEGHVPEYWKAATTVLASVIILGTFLEITLIEEDGFFPMYFFWAFNSLIYTLTLRGTGIFRPLYENITVLGAFIITIGSSADIFFGYELPEDFQILGLVGWLLLVVGTSLGNYFAWGDKMSSSAE</sequence>
<feature type="transmembrane region" description="Helical" evidence="1">
    <location>
        <begin position="156"/>
        <end position="179"/>
    </location>
</feature>
<feature type="transmembrane region" description="Helical" evidence="1">
    <location>
        <begin position="71"/>
        <end position="94"/>
    </location>
</feature>
<feature type="transmembrane region" description="Helical" evidence="1">
    <location>
        <begin position="100"/>
        <end position="118"/>
    </location>
</feature>
<name>S5DJV8_9ACTN</name>
<accession>S5DJV8</accession>
<organism evidence="2">
    <name type="scientific">Candidatus Actinomarina minuta</name>
    <dbReference type="NCBI Taxonomy" id="1389454"/>
    <lineage>
        <taxon>Bacteria</taxon>
        <taxon>Bacillati</taxon>
        <taxon>Actinomycetota</taxon>
        <taxon>Actinomycetes</taxon>
        <taxon>Candidatus Actinomarinidae</taxon>
        <taxon>Candidatus Actinomarinales</taxon>
        <taxon>Candidatus Actinomarineae</taxon>
        <taxon>Candidatus Actinomarinaceae</taxon>
        <taxon>Candidatus Actinomarina</taxon>
    </lineage>
</organism>
<keyword evidence="1" id="KW-0472">Membrane</keyword>
<dbReference type="AlphaFoldDB" id="S5DJV8"/>
<feature type="transmembrane region" description="Helical" evidence="1">
    <location>
        <begin position="12"/>
        <end position="32"/>
    </location>
</feature>
<protein>
    <submittedName>
        <fullName evidence="2">MedDCM-OCT-S30-C79-cds7</fullName>
    </submittedName>
</protein>
<proteinExistence type="predicted"/>
<keyword evidence="1" id="KW-0812">Transmembrane</keyword>
<feature type="transmembrane region" description="Helical" evidence="1">
    <location>
        <begin position="44"/>
        <end position="64"/>
    </location>
</feature>